<dbReference type="OrthoDB" id="1936793at2759"/>
<sequence>MKHSSIFRTIRLCIRRDAKLLSRNNPIPIYFPPQQLSTRPSFFIDNRYFCSENPNPNSPIPQPNSEQLDTVSSLAPHLSNEALKKKIERLVDGDGEAIPEIFEAILKRKLSGKSDKEDEELMKYIRSNPKPDQDFNPLCPTRSNRRLPFLLRVFLLRWYQPWRPFLLHRCSLSSPLHRCSLLSSQCKRYHP</sequence>
<dbReference type="AlphaFoldDB" id="A0A9P0Z1J3"/>
<proteinExistence type="predicted"/>
<name>A0A9P0Z1J3_CUSEU</name>
<evidence type="ECO:0000313" key="1">
    <source>
        <dbReference type="EMBL" id="CAH9082775.1"/>
    </source>
</evidence>
<organism evidence="1 2">
    <name type="scientific">Cuscuta europaea</name>
    <name type="common">European dodder</name>
    <dbReference type="NCBI Taxonomy" id="41803"/>
    <lineage>
        <taxon>Eukaryota</taxon>
        <taxon>Viridiplantae</taxon>
        <taxon>Streptophyta</taxon>
        <taxon>Embryophyta</taxon>
        <taxon>Tracheophyta</taxon>
        <taxon>Spermatophyta</taxon>
        <taxon>Magnoliopsida</taxon>
        <taxon>eudicotyledons</taxon>
        <taxon>Gunneridae</taxon>
        <taxon>Pentapetalae</taxon>
        <taxon>asterids</taxon>
        <taxon>lamiids</taxon>
        <taxon>Solanales</taxon>
        <taxon>Convolvulaceae</taxon>
        <taxon>Cuscuteae</taxon>
        <taxon>Cuscuta</taxon>
        <taxon>Cuscuta subgen. Cuscuta</taxon>
    </lineage>
</organism>
<protein>
    <submittedName>
        <fullName evidence="1">Uncharacterized protein</fullName>
    </submittedName>
</protein>
<reference evidence="1" key="1">
    <citation type="submission" date="2022-07" db="EMBL/GenBank/DDBJ databases">
        <authorList>
            <person name="Macas J."/>
            <person name="Novak P."/>
            <person name="Neumann P."/>
        </authorList>
    </citation>
    <scope>NUCLEOTIDE SEQUENCE</scope>
</reference>
<gene>
    <name evidence="1" type="ORF">CEURO_LOCUS8388</name>
</gene>
<evidence type="ECO:0000313" key="2">
    <source>
        <dbReference type="Proteomes" id="UP001152484"/>
    </source>
</evidence>
<dbReference type="EMBL" id="CAMAPE010000016">
    <property type="protein sequence ID" value="CAH9082775.1"/>
    <property type="molecule type" value="Genomic_DNA"/>
</dbReference>
<keyword evidence="2" id="KW-1185">Reference proteome</keyword>
<comment type="caution">
    <text evidence="1">The sequence shown here is derived from an EMBL/GenBank/DDBJ whole genome shotgun (WGS) entry which is preliminary data.</text>
</comment>
<accession>A0A9P0Z1J3</accession>
<dbReference type="Proteomes" id="UP001152484">
    <property type="component" value="Unassembled WGS sequence"/>
</dbReference>